<reference evidence="9 10" key="1">
    <citation type="journal article" date="2022" name="bioRxiv">
        <title>Ecology and evolution of chlamydial symbionts of arthropods.</title>
        <authorList>
            <person name="Halter T."/>
            <person name="Koestlbacher S."/>
            <person name="Collingro A."/>
            <person name="Sixt B.S."/>
            <person name="Toenshoff E.R."/>
            <person name="Hendrickx F."/>
            <person name="Kostanjsek R."/>
            <person name="Horn M."/>
        </authorList>
    </citation>
    <scope>NUCLEOTIDE SEQUENCE [LARGE SCALE GENOMIC DNA]</scope>
    <source>
        <strain evidence="9">W744xW776</strain>
    </source>
</reference>
<evidence type="ECO:0000256" key="7">
    <source>
        <dbReference type="RuleBase" id="RU004473"/>
    </source>
</evidence>
<dbReference type="PROSITE" id="PS00061">
    <property type="entry name" value="ADH_SHORT"/>
    <property type="match status" value="1"/>
</dbReference>
<evidence type="ECO:0000256" key="6">
    <source>
        <dbReference type="ARBA" id="ARBA00023239"/>
    </source>
</evidence>
<dbReference type="EC" id="4.2.1.46" evidence="4 7"/>
<dbReference type="Gene3D" id="3.40.50.720">
    <property type="entry name" value="NAD(P)-binding Rossmann-like Domain"/>
    <property type="match status" value="1"/>
</dbReference>
<feature type="domain" description="NAD(P)-binding" evidence="8">
    <location>
        <begin position="9"/>
        <end position="320"/>
    </location>
</feature>
<organism evidence="9 10">
    <name type="scientific">Candidatus Rhabdochlamydia oedothoracis</name>
    <dbReference type="NCBI Taxonomy" id="2720720"/>
    <lineage>
        <taxon>Bacteria</taxon>
        <taxon>Pseudomonadati</taxon>
        <taxon>Chlamydiota</taxon>
        <taxon>Chlamydiia</taxon>
        <taxon>Parachlamydiales</taxon>
        <taxon>Candidatus Rhabdochlamydiaceae</taxon>
        <taxon>Candidatus Rhabdochlamydia</taxon>
    </lineage>
</organism>
<dbReference type="NCBIfam" id="TIGR01181">
    <property type="entry name" value="dTDP_gluc_dehyt"/>
    <property type="match status" value="1"/>
</dbReference>
<gene>
    <name evidence="9" type="ORF">RHABOEDO_000317</name>
</gene>
<dbReference type="PANTHER" id="PTHR43000">
    <property type="entry name" value="DTDP-D-GLUCOSE 4,6-DEHYDRATASE-RELATED"/>
    <property type="match status" value="1"/>
</dbReference>
<dbReference type="InterPro" id="IPR036291">
    <property type="entry name" value="NAD(P)-bd_dom_sf"/>
</dbReference>
<accession>A0ABX8V128</accession>
<dbReference type="SUPFAM" id="SSF51735">
    <property type="entry name" value="NAD(P)-binding Rossmann-fold domains"/>
    <property type="match status" value="1"/>
</dbReference>
<dbReference type="GO" id="GO:0008460">
    <property type="term" value="F:dTDP-glucose 4,6-dehydratase activity"/>
    <property type="evidence" value="ECO:0007669"/>
    <property type="project" value="UniProtKB-EC"/>
</dbReference>
<dbReference type="PROSITE" id="PS51257">
    <property type="entry name" value="PROKAR_LIPOPROTEIN"/>
    <property type="match status" value="1"/>
</dbReference>
<sequence length="334" mass="37710">MRSRFRSLLVTGGAGFIGSCFIRYGLNKVYGVEKIVNLDTLTYAGNMHNLEPVQNDMRHIFVQANICNQKRVAQLLKEHQIEAIVHFAAESHVDRSILGPKKFLETNVGGTLALLDLVRLSPQIHFHHVSTDEVYGSLTHQDTPFKETSLYKPNSPYAASKAAADHFVRAYAHTYKLSTTISHCSNNYGPCQHPEKFIPKMIAGCLHKSFLPIYGEGMNIRDWLFVEDHVKAIWTILEQGVVGESYAIGGGCEKTNIDVLHSIIDTFSALKNEDSTQLKLLIKKVADRPGHDLRYSIDATKLKKNLGWVPVYGFESSLKRTICWYLEYPKRLEC</sequence>
<name>A0ABX8V128_9BACT</name>
<dbReference type="Proteomes" id="UP000826014">
    <property type="component" value="Chromosome"/>
</dbReference>
<evidence type="ECO:0000313" key="10">
    <source>
        <dbReference type="Proteomes" id="UP000826014"/>
    </source>
</evidence>
<evidence type="ECO:0000256" key="5">
    <source>
        <dbReference type="ARBA" id="ARBA00023027"/>
    </source>
</evidence>
<evidence type="ECO:0000256" key="3">
    <source>
        <dbReference type="ARBA" id="ARBA00008178"/>
    </source>
</evidence>
<comment type="cofactor">
    <cofactor evidence="2 7">
        <name>NAD(+)</name>
        <dbReference type="ChEBI" id="CHEBI:57540"/>
    </cofactor>
</comment>
<protein>
    <recommendedName>
        <fullName evidence="4 7">dTDP-glucose 4,6-dehydratase</fullName>
        <ecNumber evidence="4 7">4.2.1.46</ecNumber>
    </recommendedName>
</protein>
<dbReference type="CDD" id="cd05246">
    <property type="entry name" value="dTDP_GD_SDR_e"/>
    <property type="match status" value="1"/>
</dbReference>
<keyword evidence="6 7" id="KW-0456">Lyase</keyword>
<dbReference type="InterPro" id="IPR016040">
    <property type="entry name" value="NAD(P)-bd_dom"/>
</dbReference>
<evidence type="ECO:0000313" key="9">
    <source>
        <dbReference type="EMBL" id="QYF48202.1"/>
    </source>
</evidence>
<keyword evidence="5" id="KW-0520">NAD</keyword>
<comment type="similarity">
    <text evidence="3 7">Belongs to the NAD(P)-dependent epimerase/dehydratase family. dTDP-glucose dehydratase subfamily.</text>
</comment>
<dbReference type="EMBL" id="CP075587">
    <property type="protein sequence ID" value="QYF48202.1"/>
    <property type="molecule type" value="Genomic_DNA"/>
</dbReference>
<keyword evidence="10" id="KW-1185">Reference proteome</keyword>
<comment type="catalytic activity">
    <reaction evidence="1 7">
        <text>dTDP-alpha-D-glucose = dTDP-4-dehydro-6-deoxy-alpha-D-glucose + H2O</text>
        <dbReference type="Rhea" id="RHEA:17221"/>
        <dbReference type="ChEBI" id="CHEBI:15377"/>
        <dbReference type="ChEBI" id="CHEBI:57477"/>
        <dbReference type="ChEBI" id="CHEBI:57649"/>
        <dbReference type="EC" id="4.2.1.46"/>
    </reaction>
</comment>
<evidence type="ECO:0000259" key="8">
    <source>
        <dbReference type="Pfam" id="PF16363"/>
    </source>
</evidence>
<evidence type="ECO:0000256" key="1">
    <source>
        <dbReference type="ARBA" id="ARBA00001539"/>
    </source>
</evidence>
<dbReference type="InterPro" id="IPR020904">
    <property type="entry name" value="Sc_DH/Rdtase_CS"/>
</dbReference>
<dbReference type="Pfam" id="PF16363">
    <property type="entry name" value="GDP_Man_Dehyd"/>
    <property type="match status" value="1"/>
</dbReference>
<proteinExistence type="inferred from homology"/>
<evidence type="ECO:0000256" key="4">
    <source>
        <dbReference type="ARBA" id="ARBA00011990"/>
    </source>
</evidence>
<dbReference type="Gene3D" id="3.90.25.10">
    <property type="entry name" value="UDP-galactose 4-epimerase, domain 1"/>
    <property type="match status" value="1"/>
</dbReference>
<dbReference type="InterPro" id="IPR005888">
    <property type="entry name" value="dTDP_Gluc_deHydtase"/>
</dbReference>
<evidence type="ECO:0000256" key="2">
    <source>
        <dbReference type="ARBA" id="ARBA00001911"/>
    </source>
</evidence>